<evidence type="ECO:0000313" key="8">
    <source>
        <dbReference type="EMBL" id="BAM40520.1"/>
    </source>
</evidence>
<evidence type="ECO:0000256" key="1">
    <source>
        <dbReference type="ARBA" id="ARBA00004123"/>
    </source>
</evidence>
<dbReference type="Proteomes" id="UP000003786">
    <property type="component" value="Chromosome 2"/>
</dbReference>
<evidence type="ECO:0000313" key="9">
    <source>
        <dbReference type="Proteomes" id="UP000003786"/>
    </source>
</evidence>
<evidence type="ECO:0000256" key="7">
    <source>
        <dbReference type="SAM" id="MobiDB-lite"/>
    </source>
</evidence>
<keyword evidence="4" id="KW-0804">Transcription</keyword>
<protein>
    <submittedName>
        <fullName evidence="8">Chromatin assembly protein</fullName>
    </submittedName>
</protein>
<dbReference type="VEuPathDB" id="PiroplasmaDB:TOT_020000775"/>
<keyword evidence="3" id="KW-0805">Transcription regulation</keyword>
<dbReference type="GO" id="GO:0005634">
    <property type="term" value="C:nucleus"/>
    <property type="evidence" value="ECO:0007669"/>
    <property type="project" value="UniProtKB-SubCell"/>
</dbReference>
<comment type="subcellular location">
    <subcellularLocation>
        <location evidence="1">Nucleus</location>
    </subcellularLocation>
</comment>
<evidence type="ECO:0000256" key="4">
    <source>
        <dbReference type="ARBA" id="ARBA00023163"/>
    </source>
</evidence>
<dbReference type="GO" id="GO:0000785">
    <property type="term" value="C:chromatin"/>
    <property type="evidence" value="ECO:0007669"/>
    <property type="project" value="TreeGrafter"/>
</dbReference>
<dbReference type="STRING" id="869250.J4D825"/>
<dbReference type="OrthoDB" id="29755at2759"/>
<sequence length="393" mass="44979">MSLINVTNIKVGNNVCSIKLPLSFQIEFECLEDLKHDVEWKIIYITSDGSGYINTSATKSTEKSESGTDNAVKEELKEENTKTKDGDQMEDYLKSPNEGEIVLDAVCMGPVRRGILQFEFRVNPPNFNRLSPDCILGMQAILITGSYCEQEFIRIGYYTNNTYDEDSLRENPPDVPILDKVIRCIIDQPRVTRFPIKWDNDDLVDFEGNKLNFFSEESNDNSEGSADDPDESNDNSDESKVDSDDEGMDDDTTYLTEESNEDLELKGDETNRDESDDYEEEETAREEQEDVESTKEHQTSSANDTTVEESETVKTKSTEEQKYEHVSANRDEDYDEEVEYTRRQDSVGYRATSDERTNAKKYASPDEHTSPEKHKRVDEEFLSTEQGAKRQRA</sequence>
<organism evidence="8 9">
    <name type="scientific">Theileria orientalis strain Shintoku</name>
    <dbReference type="NCBI Taxonomy" id="869250"/>
    <lineage>
        <taxon>Eukaryota</taxon>
        <taxon>Sar</taxon>
        <taxon>Alveolata</taxon>
        <taxon>Apicomplexa</taxon>
        <taxon>Aconoidasida</taxon>
        <taxon>Piroplasmida</taxon>
        <taxon>Theileriidae</taxon>
        <taxon>Theileria</taxon>
    </lineage>
</organism>
<dbReference type="Pfam" id="PF04729">
    <property type="entry name" value="ASF1_hist_chap"/>
    <property type="match status" value="1"/>
</dbReference>
<feature type="compositionally biased region" description="Basic and acidic residues" evidence="7">
    <location>
        <begin position="263"/>
        <end position="273"/>
    </location>
</feature>
<dbReference type="Gene3D" id="2.60.40.1490">
    <property type="entry name" value="Histone chaperone ASF1-like"/>
    <property type="match status" value="1"/>
</dbReference>
<keyword evidence="6" id="KW-0539">Nucleus</keyword>
<evidence type="ECO:0000256" key="3">
    <source>
        <dbReference type="ARBA" id="ARBA00023015"/>
    </source>
</evidence>
<feature type="compositionally biased region" description="Basic and acidic residues" evidence="7">
    <location>
        <begin position="60"/>
        <end position="90"/>
    </location>
</feature>
<dbReference type="PANTHER" id="PTHR12040">
    <property type="entry name" value="ANTI-SILENCING PROTEIN 1"/>
    <property type="match status" value="1"/>
</dbReference>
<feature type="compositionally biased region" description="Acidic residues" evidence="7">
    <location>
        <begin position="243"/>
        <end position="262"/>
    </location>
</feature>
<keyword evidence="5" id="KW-0143">Chaperone</keyword>
<dbReference type="GO" id="GO:0042393">
    <property type="term" value="F:histone binding"/>
    <property type="evidence" value="ECO:0007669"/>
    <property type="project" value="TreeGrafter"/>
</dbReference>
<gene>
    <name evidence="8" type="ORF">TOT_020000775</name>
</gene>
<dbReference type="GO" id="GO:0006335">
    <property type="term" value="P:DNA replication-dependent chromatin assembly"/>
    <property type="evidence" value="ECO:0007669"/>
    <property type="project" value="TreeGrafter"/>
</dbReference>
<name>J4D825_THEOR</name>
<proteinExistence type="inferred from homology"/>
<dbReference type="PANTHER" id="PTHR12040:SF0">
    <property type="entry name" value="HISTONE CHAPERONE ASF1"/>
    <property type="match status" value="1"/>
</dbReference>
<evidence type="ECO:0000256" key="5">
    <source>
        <dbReference type="ARBA" id="ARBA00023186"/>
    </source>
</evidence>
<feature type="compositionally biased region" description="Basic and acidic residues" evidence="7">
    <location>
        <begin position="352"/>
        <end position="379"/>
    </location>
</feature>
<dbReference type="eggNOG" id="KOG3265">
    <property type="taxonomic scope" value="Eukaryota"/>
</dbReference>
<feature type="compositionally biased region" description="Basic and acidic residues" evidence="7">
    <location>
        <begin position="311"/>
        <end position="331"/>
    </location>
</feature>
<dbReference type="KEGG" id="tot:TOT_020000775"/>
<feature type="region of interest" description="Disordered" evidence="7">
    <location>
        <begin position="55"/>
        <end position="90"/>
    </location>
</feature>
<dbReference type="AlphaFoldDB" id="J4D825"/>
<reference evidence="8 9" key="1">
    <citation type="journal article" date="2012" name="MBio">
        <title>Comparative genome analysis of three eukaryotic parasites with differing abilities to transform leukocytes reveals key mediators of Theileria-induced leukocyte transformation.</title>
        <authorList>
            <person name="Hayashida K."/>
            <person name="Hara Y."/>
            <person name="Abe T."/>
            <person name="Yamasaki C."/>
            <person name="Toyoda A."/>
            <person name="Kosuge T."/>
            <person name="Suzuki Y."/>
            <person name="Sato Y."/>
            <person name="Kawashima S."/>
            <person name="Katayama T."/>
            <person name="Wakaguri H."/>
            <person name="Inoue N."/>
            <person name="Homma K."/>
            <person name="Tada-Umezaki M."/>
            <person name="Yagi Y."/>
            <person name="Fujii Y."/>
            <person name="Habara T."/>
            <person name="Kanehisa M."/>
            <person name="Watanabe H."/>
            <person name="Ito K."/>
            <person name="Gojobori T."/>
            <person name="Sugawara H."/>
            <person name="Imanishi T."/>
            <person name="Weir W."/>
            <person name="Gardner M."/>
            <person name="Pain A."/>
            <person name="Shiels B."/>
            <person name="Hattori M."/>
            <person name="Nene V."/>
            <person name="Sugimoto C."/>
        </authorList>
    </citation>
    <scope>NUCLEOTIDE SEQUENCE [LARGE SCALE GENOMIC DNA]</scope>
    <source>
        <strain evidence="8 9">Shintoku</strain>
    </source>
</reference>
<feature type="region of interest" description="Disordered" evidence="7">
    <location>
        <begin position="214"/>
        <end position="393"/>
    </location>
</feature>
<evidence type="ECO:0000256" key="2">
    <source>
        <dbReference type="ARBA" id="ARBA00006051"/>
    </source>
</evidence>
<dbReference type="GeneID" id="20714895"/>
<feature type="compositionally biased region" description="Acidic residues" evidence="7">
    <location>
        <begin position="274"/>
        <end position="291"/>
    </location>
</feature>
<accession>J4D825</accession>
<keyword evidence="9" id="KW-1185">Reference proteome</keyword>
<dbReference type="RefSeq" id="XP_009690821.1">
    <property type="nucleotide sequence ID" value="XM_009692526.1"/>
</dbReference>
<dbReference type="InterPro" id="IPR006818">
    <property type="entry name" value="ASF1-like"/>
</dbReference>
<dbReference type="EMBL" id="AP011947">
    <property type="protein sequence ID" value="BAM40520.1"/>
    <property type="molecule type" value="Genomic_DNA"/>
</dbReference>
<evidence type="ECO:0000256" key="6">
    <source>
        <dbReference type="ARBA" id="ARBA00023242"/>
    </source>
</evidence>
<dbReference type="InterPro" id="IPR036747">
    <property type="entry name" value="ASF1-like_sf"/>
</dbReference>
<comment type="similarity">
    <text evidence="2">Belongs to the ASF1 family.</text>
</comment>
<feature type="compositionally biased region" description="Acidic residues" evidence="7">
    <location>
        <begin position="217"/>
        <end position="236"/>
    </location>
</feature>
<dbReference type="SUPFAM" id="SSF101546">
    <property type="entry name" value="ASF1-like"/>
    <property type="match status" value="1"/>
</dbReference>